<dbReference type="EMBL" id="JAWDJW010001043">
    <property type="protein sequence ID" value="KAK3079592.1"/>
    <property type="molecule type" value="Genomic_DNA"/>
</dbReference>
<reference evidence="1" key="1">
    <citation type="submission" date="2024-09" db="EMBL/GenBank/DDBJ databases">
        <title>Black Yeasts Isolated from many extreme environments.</title>
        <authorList>
            <person name="Coleine C."/>
            <person name="Stajich J.E."/>
            <person name="Selbmann L."/>
        </authorList>
    </citation>
    <scope>NUCLEOTIDE SEQUENCE</scope>
    <source>
        <strain evidence="1">CCFEE 5737</strain>
    </source>
</reference>
<comment type="caution">
    <text evidence="1">The sequence shown here is derived from an EMBL/GenBank/DDBJ whole genome shotgun (WGS) entry which is preliminary data.</text>
</comment>
<protein>
    <submittedName>
        <fullName evidence="1">Uncharacterized protein</fullName>
    </submittedName>
</protein>
<name>A0ACC3DSD7_9PEZI</name>
<proteinExistence type="predicted"/>
<dbReference type="Proteomes" id="UP001186974">
    <property type="component" value="Unassembled WGS sequence"/>
</dbReference>
<organism evidence="1 2">
    <name type="scientific">Coniosporium uncinatum</name>
    <dbReference type="NCBI Taxonomy" id="93489"/>
    <lineage>
        <taxon>Eukaryota</taxon>
        <taxon>Fungi</taxon>
        <taxon>Dikarya</taxon>
        <taxon>Ascomycota</taxon>
        <taxon>Pezizomycotina</taxon>
        <taxon>Dothideomycetes</taxon>
        <taxon>Dothideomycetes incertae sedis</taxon>
        <taxon>Coniosporium</taxon>
    </lineage>
</organism>
<keyword evidence="2" id="KW-1185">Reference proteome</keyword>
<accession>A0ACC3DSD7</accession>
<evidence type="ECO:0000313" key="2">
    <source>
        <dbReference type="Proteomes" id="UP001186974"/>
    </source>
</evidence>
<gene>
    <name evidence="1" type="ORF">LTS18_004458</name>
</gene>
<evidence type="ECO:0000313" key="1">
    <source>
        <dbReference type="EMBL" id="KAK3079592.1"/>
    </source>
</evidence>
<sequence>MFATISYNGPEEDTVCMATASDTFFRGLGHGQRSACVECRAKKVKCSGEKTGCQRCRNSGTQCQYVSGDGRGSRRKKRKAEEKEKASEPENEPAPSLSSNDSSTHLCSDNLTVVEENLLEALDDPSVACKTSPAQAVPDLAFLDLLADMDMKSNEDLTMQDAGSMMLDNKQDFNMNSMLNDNFDFMSNSTFPFDDMNQAFSPGIFGDSGPFNPFSPEVIQSIETAAPADLVFGGGQPGHQMPMTPPLSTGAKSMASASHSHITQTSPSRSEQVGSQSGCQCFQNAILILEELEATNRRMDVFSLDCVCKFQKDVLGHCNIMLECERCKNHSANFMLLAFIGEKLAFSFEKAANKCEEQARVDQKINEQKAAMARPGELERRESYSSNMSLGEYECNDPQEWSHLMRMLLLIQLKRLGGVIGRLKGIATHEKRETQLLMLAETERKTRGIATELMKTERANLAHDVAHQRTA</sequence>